<gene>
    <name evidence="1" type="ORF">OHC33_003871</name>
</gene>
<keyword evidence="2" id="KW-1185">Reference proteome</keyword>
<evidence type="ECO:0000313" key="2">
    <source>
        <dbReference type="Proteomes" id="UP001316803"/>
    </source>
</evidence>
<name>A0AAN8I912_9EURO</name>
<dbReference type="AlphaFoldDB" id="A0AAN8I912"/>
<comment type="caution">
    <text evidence="1">The sequence shown here is derived from an EMBL/GenBank/DDBJ whole genome shotgun (WGS) entry which is preliminary data.</text>
</comment>
<accession>A0AAN8I912</accession>
<protein>
    <submittedName>
        <fullName evidence="1">Uncharacterized protein</fullName>
    </submittedName>
</protein>
<dbReference type="Proteomes" id="UP001316803">
    <property type="component" value="Unassembled WGS sequence"/>
</dbReference>
<proteinExistence type="predicted"/>
<dbReference type="EMBL" id="JAKLMC020000007">
    <property type="protein sequence ID" value="KAK5955191.1"/>
    <property type="molecule type" value="Genomic_DNA"/>
</dbReference>
<organism evidence="1 2">
    <name type="scientific">Knufia fluminis</name>
    <dbReference type="NCBI Taxonomy" id="191047"/>
    <lineage>
        <taxon>Eukaryota</taxon>
        <taxon>Fungi</taxon>
        <taxon>Dikarya</taxon>
        <taxon>Ascomycota</taxon>
        <taxon>Pezizomycotina</taxon>
        <taxon>Eurotiomycetes</taxon>
        <taxon>Chaetothyriomycetidae</taxon>
        <taxon>Chaetothyriales</taxon>
        <taxon>Trichomeriaceae</taxon>
        <taxon>Knufia</taxon>
    </lineage>
</organism>
<reference evidence="1 2" key="1">
    <citation type="submission" date="2022-12" db="EMBL/GenBank/DDBJ databases">
        <title>Genomic features and morphological characterization of a novel Knufia sp. strain isolated from spacecraft assembly facility.</title>
        <authorList>
            <person name="Teixeira M."/>
            <person name="Chander A.M."/>
            <person name="Stajich J.E."/>
            <person name="Venkateswaran K."/>
        </authorList>
    </citation>
    <scope>NUCLEOTIDE SEQUENCE [LARGE SCALE GENOMIC DNA]</scope>
    <source>
        <strain evidence="1 2">FJI-L2-BK-P2</strain>
    </source>
</reference>
<evidence type="ECO:0000313" key="1">
    <source>
        <dbReference type="EMBL" id="KAK5955191.1"/>
    </source>
</evidence>
<sequence>MSYHFNETLLDQIVTSAVEKQQYLDGNTITILHRLDFKHPRTVIATKFPEKLTIGLWPDAQLVNDPIYGRALLWEFEANSEGLVLAHNWILKAVRGGTYDDLSGLSYRVEAQLRAMQDAGANMVIGKLVTVTNAGLQRLRDGTQIDASQSVQT</sequence>